<dbReference type="OrthoDB" id="340681at2759"/>
<proteinExistence type="predicted"/>
<dbReference type="GO" id="GO:0005666">
    <property type="term" value="C:RNA polymerase III complex"/>
    <property type="evidence" value="ECO:0007669"/>
    <property type="project" value="TreeGrafter"/>
</dbReference>
<accession>A0A9P6AYI3</accession>
<organism evidence="2 3">
    <name type="scientific">Hydnum rufescens UP504</name>
    <dbReference type="NCBI Taxonomy" id="1448309"/>
    <lineage>
        <taxon>Eukaryota</taxon>
        <taxon>Fungi</taxon>
        <taxon>Dikarya</taxon>
        <taxon>Basidiomycota</taxon>
        <taxon>Agaricomycotina</taxon>
        <taxon>Agaricomycetes</taxon>
        <taxon>Cantharellales</taxon>
        <taxon>Hydnaceae</taxon>
        <taxon>Hydnum</taxon>
    </lineage>
</organism>
<dbReference type="PANTHER" id="PTHR12069">
    <property type="entry name" value="DNA-DIRECTED RNA POLYMERASES III 80 KDA POLYPEPTIDE RNA POLYMERASE III SUBUNIT 5"/>
    <property type="match status" value="1"/>
</dbReference>
<dbReference type="EMBL" id="MU128965">
    <property type="protein sequence ID" value="KAF9514067.1"/>
    <property type="molecule type" value="Genomic_DNA"/>
</dbReference>
<name>A0A9P6AYI3_9AGAM</name>
<evidence type="ECO:0000313" key="3">
    <source>
        <dbReference type="Proteomes" id="UP000886523"/>
    </source>
</evidence>
<feature type="region of interest" description="Disordered" evidence="1">
    <location>
        <begin position="164"/>
        <end position="202"/>
    </location>
</feature>
<feature type="compositionally biased region" description="Acidic residues" evidence="1">
    <location>
        <begin position="174"/>
        <end position="186"/>
    </location>
</feature>
<evidence type="ECO:0000313" key="2">
    <source>
        <dbReference type="EMBL" id="KAF9514067.1"/>
    </source>
</evidence>
<dbReference type="GO" id="GO:0042797">
    <property type="term" value="P:tRNA transcription by RNA polymerase III"/>
    <property type="evidence" value="ECO:0007669"/>
    <property type="project" value="TreeGrafter"/>
</dbReference>
<dbReference type="Proteomes" id="UP000886523">
    <property type="component" value="Unassembled WGS sequence"/>
</dbReference>
<comment type="caution">
    <text evidence="2">The sequence shown here is derived from an EMBL/GenBank/DDBJ whole genome shotgun (WGS) entry which is preliminary data.</text>
</comment>
<dbReference type="Pfam" id="PF04801">
    <property type="entry name" value="RPC5"/>
    <property type="match status" value="1"/>
</dbReference>
<gene>
    <name evidence="2" type="ORF">BS47DRAFT_1343561</name>
</gene>
<protein>
    <recommendedName>
        <fullName evidence="4">DNA-directed RNA polymerase III subunit Rpc5</fullName>
    </recommendedName>
</protein>
<dbReference type="InterPro" id="IPR006886">
    <property type="entry name" value="RNA_pol_III_Rpc5"/>
</dbReference>
<evidence type="ECO:0000256" key="1">
    <source>
        <dbReference type="SAM" id="MobiDB-lite"/>
    </source>
</evidence>
<keyword evidence="3" id="KW-1185">Reference proteome</keyword>
<sequence>MDTPGEEEDELLTTLPVHFSQALHPHLHLHQFQLLSRPLQTPPTAAQAGKRIKARQKSKAGRYEIHVPIDVRPEVWNADRGRAYGAARYEEDREEAAVHDIKLKDKEPEELRLSEVRLLSEKVAHRGEYVLGVVRDGRLHLHPISETHQFRPSQTYLDVIARRTTARERRRDSDEESDGPPPDPDDPNPPAPVVKKAKKTGEIKEVQVTARKAEEKGGQQLFGGLSQIRREILSKMREEREEPWENLDWCDIETEESVDAFEQLFSKRTDVLTSTSKMTDIIDNVKGLR</sequence>
<dbReference type="PANTHER" id="PTHR12069:SF0">
    <property type="entry name" value="DNA-DIRECTED RNA POLYMERASE III SUBUNIT RPC5"/>
    <property type="match status" value="1"/>
</dbReference>
<evidence type="ECO:0008006" key="4">
    <source>
        <dbReference type="Google" id="ProtNLM"/>
    </source>
</evidence>
<reference evidence="2" key="1">
    <citation type="journal article" date="2020" name="Nat. Commun.">
        <title>Large-scale genome sequencing of mycorrhizal fungi provides insights into the early evolution of symbiotic traits.</title>
        <authorList>
            <person name="Miyauchi S."/>
            <person name="Kiss E."/>
            <person name="Kuo A."/>
            <person name="Drula E."/>
            <person name="Kohler A."/>
            <person name="Sanchez-Garcia M."/>
            <person name="Morin E."/>
            <person name="Andreopoulos B."/>
            <person name="Barry K.W."/>
            <person name="Bonito G."/>
            <person name="Buee M."/>
            <person name="Carver A."/>
            <person name="Chen C."/>
            <person name="Cichocki N."/>
            <person name="Clum A."/>
            <person name="Culley D."/>
            <person name="Crous P.W."/>
            <person name="Fauchery L."/>
            <person name="Girlanda M."/>
            <person name="Hayes R.D."/>
            <person name="Keri Z."/>
            <person name="LaButti K."/>
            <person name="Lipzen A."/>
            <person name="Lombard V."/>
            <person name="Magnuson J."/>
            <person name="Maillard F."/>
            <person name="Murat C."/>
            <person name="Nolan M."/>
            <person name="Ohm R.A."/>
            <person name="Pangilinan J."/>
            <person name="Pereira M.F."/>
            <person name="Perotto S."/>
            <person name="Peter M."/>
            <person name="Pfister S."/>
            <person name="Riley R."/>
            <person name="Sitrit Y."/>
            <person name="Stielow J.B."/>
            <person name="Szollosi G."/>
            <person name="Zifcakova L."/>
            <person name="Stursova M."/>
            <person name="Spatafora J.W."/>
            <person name="Tedersoo L."/>
            <person name="Vaario L.M."/>
            <person name="Yamada A."/>
            <person name="Yan M."/>
            <person name="Wang P."/>
            <person name="Xu J."/>
            <person name="Bruns T."/>
            <person name="Baldrian P."/>
            <person name="Vilgalys R."/>
            <person name="Dunand C."/>
            <person name="Henrissat B."/>
            <person name="Grigoriev I.V."/>
            <person name="Hibbett D."/>
            <person name="Nagy L.G."/>
            <person name="Martin F.M."/>
        </authorList>
    </citation>
    <scope>NUCLEOTIDE SEQUENCE</scope>
    <source>
        <strain evidence="2">UP504</strain>
    </source>
</reference>
<dbReference type="AlphaFoldDB" id="A0A9P6AYI3"/>